<proteinExistence type="inferred from homology"/>
<dbReference type="Gene3D" id="3.40.50.1240">
    <property type="entry name" value="Phosphoglycerate mutase-like"/>
    <property type="match status" value="1"/>
</dbReference>
<comment type="caution">
    <text evidence="2">The sequence shown here is derived from an EMBL/GenBank/DDBJ whole genome shotgun (WGS) entry which is preliminary data.</text>
</comment>
<dbReference type="EC" id="3.1.3.2" evidence="2"/>
<dbReference type="PANTHER" id="PTHR11567">
    <property type="entry name" value="ACID PHOSPHATASE-RELATED"/>
    <property type="match status" value="1"/>
</dbReference>
<evidence type="ECO:0000313" key="2">
    <source>
        <dbReference type="EMBL" id="VDI75702.1"/>
    </source>
</evidence>
<dbReference type="OrthoDB" id="10257284at2759"/>
<keyword evidence="2" id="KW-0378">Hydrolase</keyword>
<sequence>MLIRPAPHTMVNMEFFNKEGIELLPSVPSRYDLHYQKTKLKGGSTSGLLTTYGQDQMYLLGKRLRKDYIDNIQFLDSFDPNLVKLKTTHMKRTKESLRCVLAGFFGAENLNKNGPVRVESNDTRDEYLVPCPNICPVFRQINHSAMIHGSDIAEFNEDRTLLEETLGKKHFSKNRVRFIDCRDDLIARKTHGLPFPEHITPEIIDMVDKNATKLLFYAVCGQHEAERLVATRLSIGRLIQVFLNNIQDVLKGDNKAKMQMYSAHDSTVLPAMSVFGLDVTQWPPFAADLILELYEDNDKNHYVQVKYLGKPDYKGQRLSLSVGLARLTKARGCLLTVGLARLTKARGCLLSVGLARLIKARGCLLTVGCQTNKARASLTVDTRLTKARDCLLSVGLARLTKARGCLLTPQIVRGCDKELCPLDKFLEEISPFAIREDEFQEVCHSNILEVIAKEMLEQEVGEIEDEESKERSDLAPGL</sequence>
<dbReference type="AlphaFoldDB" id="A0A8B6HA94"/>
<dbReference type="Pfam" id="PF00328">
    <property type="entry name" value="His_Phos_2"/>
    <property type="match status" value="1"/>
</dbReference>
<protein>
    <submittedName>
        <fullName evidence="2">Lysophosphatidic acid phosphatase type 6</fullName>
        <ecNumber evidence="2">3.1.3.2</ecNumber>
    </submittedName>
</protein>
<organism evidence="2 3">
    <name type="scientific">Mytilus galloprovincialis</name>
    <name type="common">Mediterranean mussel</name>
    <dbReference type="NCBI Taxonomy" id="29158"/>
    <lineage>
        <taxon>Eukaryota</taxon>
        <taxon>Metazoa</taxon>
        <taxon>Spiralia</taxon>
        <taxon>Lophotrochozoa</taxon>
        <taxon>Mollusca</taxon>
        <taxon>Bivalvia</taxon>
        <taxon>Autobranchia</taxon>
        <taxon>Pteriomorphia</taxon>
        <taxon>Mytilida</taxon>
        <taxon>Mytiloidea</taxon>
        <taxon>Mytilidae</taxon>
        <taxon>Mytilinae</taxon>
        <taxon>Mytilus</taxon>
    </lineage>
</organism>
<dbReference type="SUPFAM" id="SSF53254">
    <property type="entry name" value="Phosphoglycerate mutase-like"/>
    <property type="match status" value="1"/>
</dbReference>
<dbReference type="CDD" id="cd07061">
    <property type="entry name" value="HP_HAP_like"/>
    <property type="match status" value="1"/>
</dbReference>
<dbReference type="InterPro" id="IPR000560">
    <property type="entry name" value="His_Pase_clade-2"/>
</dbReference>
<dbReference type="InterPro" id="IPR029033">
    <property type="entry name" value="His_PPase_superfam"/>
</dbReference>
<gene>
    <name evidence="2" type="ORF">MGAL_10B025704</name>
</gene>
<reference evidence="2" key="1">
    <citation type="submission" date="2018-11" db="EMBL/GenBank/DDBJ databases">
        <authorList>
            <person name="Alioto T."/>
            <person name="Alioto T."/>
        </authorList>
    </citation>
    <scope>NUCLEOTIDE SEQUENCE</scope>
</reference>
<dbReference type="InterPro" id="IPR050645">
    <property type="entry name" value="Histidine_acid_phosphatase"/>
</dbReference>
<dbReference type="Proteomes" id="UP000596742">
    <property type="component" value="Unassembled WGS sequence"/>
</dbReference>
<evidence type="ECO:0000313" key="3">
    <source>
        <dbReference type="Proteomes" id="UP000596742"/>
    </source>
</evidence>
<accession>A0A8B6HA94</accession>
<comment type="similarity">
    <text evidence="1">Belongs to the histidine acid phosphatase family.</text>
</comment>
<evidence type="ECO:0000256" key="1">
    <source>
        <dbReference type="ARBA" id="ARBA00005375"/>
    </source>
</evidence>
<name>A0A8B6HA94_MYTGA</name>
<keyword evidence="3" id="KW-1185">Reference proteome</keyword>
<dbReference type="EMBL" id="UYJE01009695">
    <property type="protein sequence ID" value="VDI75702.1"/>
    <property type="molecule type" value="Genomic_DNA"/>
</dbReference>
<dbReference type="PANTHER" id="PTHR11567:SF202">
    <property type="entry name" value="LYSOPHOSPHATIDIC ACID PHOSPHATASE TYPE 6"/>
    <property type="match status" value="1"/>
</dbReference>
<dbReference type="GO" id="GO:0003993">
    <property type="term" value="F:acid phosphatase activity"/>
    <property type="evidence" value="ECO:0007669"/>
    <property type="project" value="UniProtKB-EC"/>
</dbReference>